<keyword evidence="12" id="KW-0675">Receptor</keyword>
<evidence type="ECO:0000256" key="1">
    <source>
        <dbReference type="ARBA" id="ARBA00004571"/>
    </source>
</evidence>
<evidence type="ECO:0000256" key="9">
    <source>
        <dbReference type="ARBA" id="ARBA00023136"/>
    </source>
</evidence>
<dbReference type="RefSeq" id="WP_185660008.1">
    <property type="nucleotide sequence ID" value="NZ_CAWPOO010000008.1"/>
</dbReference>
<organism evidence="12 13">
    <name type="scientific">Pelagicoccus albus</name>
    <dbReference type="NCBI Taxonomy" id="415222"/>
    <lineage>
        <taxon>Bacteria</taxon>
        <taxon>Pseudomonadati</taxon>
        <taxon>Verrucomicrobiota</taxon>
        <taxon>Opitutia</taxon>
        <taxon>Puniceicoccales</taxon>
        <taxon>Pelagicoccaceae</taxon>
        <taxon>Pelagicoccus</taxon>
    </lineage>
</organism>
<dbReference type="AlphaFoldDB" id="A0A7X1B5Q5"/>
<name>A0A7X1B5Q5_9BACT</name>
<dbReference type="PANTHER" id="PTHR32552">
    <property type="entry name" value="FERRICHROME IRON RECEPTOR-RELATED"/>
    <property type="match status" value="1"/>
</dbReference>
<evidence type="ECO:0000313" key="13">
    <source>
        <dbReference type="Proteomes" id="UP000526501"/>
    </source>
</evidence>
<dbReference type="Gene3D" id="2.170.130.10">
    <property type="entry name" value="TonB-dependent receptor, plug domain"/>
    <property type="match status" value="1"/>
</dbReference>
<evidence type="ECO:0000313" key="12">
    <source>
        <dbReference type="EMBL" id="MBC2606115.1"/>
    </source>
</evidence>
<evidence type="ECO:0000256" key="6">
    <source>
        <dbReference type="ARBA" id="ARBA00023004"/>
    </source>
</evidence>
<keyword evidence="5" id="KW-0812">Transmembrane</keyword>
<evidence type="ECO:0000256" key="5">
    <source>
        <dbReference type="ARBA" id="ARBA00022692"/>
    </source>
</evidence>
<dbReference type="InterPro" id="IPR036942">
    <property type="entry name" value="Beta-barrel_TonB_sf"/>
</dbReference>
<dbReference type="Gene3D" id="2.40.170.20">
    <property type="entry name" value="TonB-dependent receptor, beta-barrel domain"/>
    <property type="match status" value="1"/>
</dbReference>
<evidence type="ECO:0000256" key="8">
    <source>
        <dbReference type="ARBA" id="ARBA00023077"/>
    </source>
</evidence>
<dbReference type="InterPro" id="IPR012910">
    <property type="entry name" value="Plug_dom"/>
</dbReference>
<accession>A0A7X1B5Q5</accession>
<dbReference type="Proteomes" id="UP000526501">
    <property type="component" value="Unassembled WGS sequence"/>
</dbReference>
<keyword evidence="8" id="KW-0798">TonB box</keyword>
<evidence type="ECO:0000256" key="4">
    <source>
        <dbReference type="ARBA" id="ARBA00022496"/>
    </source>
</evidence>
<evidence type="ECO:0000256" key="10">
    <source>
        <dbReference type="ARBA" id="ARBA00023237"/>
    </source>
</evidence>
<evidence type="ECO:0000256" key="3">
    <source>
        <dbReference type="ARBA" id="ARBA00022452"/>
    </source>
</evidence>
<sequence length="1230" mass="137450">MKKLKIPHKIIAYSALSCFVASGLYGQEESEEEDVFELSPFEVKSSEDDFGYRATNTLAGSRLNTNLADIGASITVVTKSQMDDTASTDLNDLFRYEASTEGSSTYTPGVMSMRGDGVVDVNAGFANGGTGIPQTNATANTVRGLGAPDSSINFYRSISQIPLDTYNVQSVEISRGPNSMLFGIGTPAGVVNQSRSSAALSEDAYGVKMKIDDLGSTRFSLSANKVLIDDKLGFFVAALQENKEFARKPSYDDAERYYGTFTYKPYKGAKLTASMENMSRAASRPNSLTPRDVVTEWRDAGMPMYNPVDRTITSLTTGKVVGPITRSTQSINMDAARDFVMSQPGYDASLWNDDQTSYDGVRIYGDPYRDDESPFYMPGINRSNSRPTMQFADGQIVNWFQAQPGRYRFGWGTEEDPTANQNLGQQNADLRGDPITAPVYDQIWTSSALWSGNGNGIGGYAYPGVTDRSIYDWENLNLLEMNWGEEDAQTYNIEFEQKLTENLHFSAGWFRQEFDSYSSFTVSQLNVATLYVDTNSHLPDGTVNPYAGAVYMEDQDPDRFYRDITNDQYRGILAYTPDFTGNDNWTKWLGKHQFVAYGSREFEVRKTVRMRTHFDYESEEPQSGMIRFLPNPNDNADGTPTGFRNRGSFSRRSFYLSPPNLDVADYGRALVSSGQDRSDKFSAPMSVYNWEAKEWQDVNYVGRFKAYEAGTGASETEIDSWNFGGTSHLWDGRIVATYGVRSDQAGNRSATKGAILDFEGNVIEPALETVDYYSGGDFLPEMAQTRFRPWTNISDETTTTGVVFRPFSNWDGIKSRAKEGSLFHQFLDDLGFTYNVSETFDPQSSVNVDFFGRLLPKPGGDGKDIGVQFSLFDRKLFARVNYYQSSNANQHVSAGAAGSRFIGQIDQNQFRAWANVITKINWGLDPRINDEFNAELTTEQEERLERESELIWGLPYDYYADLPGSIMGTRSVSAEGTELQLTYNPMKNWTIKVTGSKQETIYDDVLNEYLEWKEVRMPQFLNAKASDYLLPEYQDLATYVTEGGTEVNLTNFWNSYGYTSAARITDENGNTSIEGYFNNIVTPQEAVALDLSGQVITNQPKYQASLISNYKVVDGKFGGTSFGGSLRWIDKKSIGYYGKSSGDPSRDEGYLDLTDTTRPIFTPAQTYYDFWAAYAFPIWDGKADMKVQLNVVNAFEGGGLQTVGVNKDGSPHAFRIIEPRRFVLSLSLNM</sequence>
<evidence type="ECO:0000256" key="7">
    <source>
        <dbReference type="ARBA" id="ARBA00023065"/>
    </source>
</evidence>
<dbReference type="SUPFAM" id="SSF56935">
    <property type="entry name" value="Porins"/>
    <property type="match status" value="1"/>
</dbReference>
<evidence type="ECO:0000256" key="2">
    <source>
        <dbReference type="ARBA" id="ARBA00022448"/>
    </source>
</evidence>
<dbReference type="PANTHER" id="PTHR32552:SF81">
    <property type="entry name" value="TONB-DEPENDENT OUTER MEMBRANE RECEPTOR"/>
    <property type="match status" value="1"/>
</dbReference>
<protein>
    <submittedName>
        <fullName evidence="12">TonB-dependent receptor plug domain-containing protein</fullName>
    </submittedName>
</protein>
<proteinExistence type="predicted"/>
<gene>
    <name evidence="12" type="ORF">H5P27_08660</name>
</gene>
<keyword evidence="9" id="KW-0472">Membrane</keyword>
<dbReference type="EMBL" id="JACHVC010000008">
    <property type="protein sequence ID" value="MBC2606115.1"/>
    <property type="molecule type" value="Genomic_DNA"/>
</dbReference>
<keyword evidence="3" id="KW-1134">Transmembrane beta strand</keyword>
<dbReference type="InterPro" id="IPR037066">
    <property type="entry name" value="Plug_dom_sf"/>
</dbReference>
<feature type="domain" description="TonB-dependent receptor plug" evidence="11">
    <location>
        <begin position="68"/>
        <end position="190"/>
    </location>
</feature>
<dbReference type="InterPro" id="IPR039426">
    <property type="entry name" value="TonB-dep_rcpt-like"/>
</dbReference>
<comment type="caution">
    <text evidence="12">The sequence shown here is derived from an EMBL/GenBank/DDBJ whole genome shotgun (WGS) entry which is preliminary data.</text>
</comment>
<evidence type="ECO:0000259" key="11">
    <source>
        <dbReference type="Pfam" id="PF07715"/>
    </source>
</evidence>
<keyword evidence="7" id="KW-0406">Ion transport</keyword>
<keyword evidence="4" id="KW-0410">Iron transport</keyword>
<keyword evidence="2" id="KW-0813">Transport</keyword>
<dbReference type="Pfam" id="PF07715">
    <property type="entry name" value="Plug"/>
    <property type="match status" value="1"/>
</dbReference>
<dbReference type="GO" id="GO:0009279">
    <property type="term" value="C:cell outer membrane"/>
    <property type="evidence" value="ECO:0007669"/>
    <property type="project" value="UniProtKB-SubCell"/>
</dbReference>
<keyword evidence="13" id="KW-1185">Reference proteome</keyword>
<comment type="subcellular location">
    <subcellularLocation>
        <location evidence="1">Cell outer membrane</location>
        <topology evidence="1">Multi-pass membrane protein</topology>
    </subcellularLocation>
</comment>
<keyword evidence="6" id="KW-0408">Iron</keyword>
<keyword evidence="10" id="KW-0998">Cell outer membrane</keyword>
<reference evidence="12 13" key="1">
    <citation type="submission" date="2020-07" db="EMBL/GenBank/DDBJ databases">
        <authorList>
            <person name="Feng X."/>
        </authorList>
    </citation>
    <scope>NUCLEOTIDE SEQUENCE [LARGE SCALE GENOMIC DNA]</scope>
    <source>
        <strain evidence="12 13">JCM23202</strain>
    </source>
</reference>
<dbReference type="GO" id="GO:0006826">
    <property type="term" value="P:iron ion transport"/>
    <property type="evidence" value="ECO:0007669"/>
    <property type="project" value="UniProtKB-KW"/>
</dbReference>